<proteinExistence type="predicted"/>
<dbReference type="AlphaFoldDB" id="A0A8D2LA54"/>
<dbReference type="InterPro" id="IPR039261">
    <property type="entry name" value="FNR_nucleotide-bd"/>
</dbReference>
<dbReference type="Ensembl" id="ENSVKKT00000019283.1">
    <property type="protein sequence ID" value="ENSVKKP00000018817.1"/>
    <property type="gene ID" value="ENSVKKG00000012802.1"/>
</dbReference>
<dbReference type="Gene3D" id="3.40.50.80">
    <property type="entry name" value="Nucleotide-binding domain of ferredoxin-NADP reductase (FNR) module"/>
    <property type="match status" value="1"/>
</dbReference>
<evidence type="ECO:0000256" key="2">
    <source>
        <dbReference type="ARBA" id="ARBA00022692"/>
    </source>
</evidence>
<feature type="transmembrane region" description="Helical" evidence="6">
    <location>
        <begin position="88"/>
        <end position="111"/>
    </location>
</feature>
<keyword evidence="3 6" id="KW-1133">Transmembrane helix</keyword>
<dbReference type="InterPro" id="IPR013121">
    <property type="entry name" value="Fe_red_NAD-bd_6"/>
</dbReference>
<dbReference type="GO" id="GO:0016175">
    <property type="term" value="F:superoxide-generating NAD(P)H oxidase activity"/>
    <property type="evidence" value="ECO:0007669"/>
    <property type="project" value="TreeGrafter"/>
</dbReference>
<feature type="domain" description="FAD-binding FR-type" evidence="7">
    <location>
        <begin position="241"/>
        <end position="374"/>
    </location>
</feature>
<reference evidence="8" key="2">
    <citation type="submission" date="2025-09" db="UniProtKB">
        <authorList>
            <consortium name="Ensembl"/>
        </authorList>
    </citation>
    <scope>IDENTIFICATION</scope>
</reference>
<evidence type="ECO:0000256" key="4">
    <source>
        <dbReference type="ARBA" id="ARBA00023002"/>
    </source>
</evidence>
<evidence type="ECO:0000256" key="1">
    <source>
        <dbReference type="ARBA" id="ARBA00004141"/>
    </source>
</evidence>
<evidence type="ECO:0000313" key="9">
    <source>
        <dbReference type="Proteomes" id="UP000694545"/>
    </source>
</evidence>
<dbReference type="SUPFAM" id="SSF52343">
    <property type="entry name" value="Ferredoxin reductase-like, C-terminal NADP-linked domain"/>
    <property type="match status" value="1"/>
</dbReference>
<dbReference type="Pfam" id="PF08022">
    <property type="entry name" value="FAD_binding_8"/>
    <property type="match status" value="1"/>
</dbReference>
<protein>
    <submittedName>
        <fullName evidence="8">NADPH oxidase 4</fullName>
    </submittedName>
</protein>
<comment type="subcellular location">
    <subcellularLocation>
        <location evidence="1">Membrane</location>
        <topology evidence="1">Multi-pass membrane protein</topology>
    </subcellularLocation>
</comment>
<organism evidence="8 9">
    <name type="scientific">Varanus komodoensis</name>
    <name type="common">Komodo dragon</name>
    <dbReference type="NCBI Taxonomy" id="61221"/>
    <lineage>
        <taxon>Eukaryota</taxon>
        <taxon>Metazoa</taxon>
        <taxon>Chordata</taxon>
        <taxon>Craniata</taxon>
        <taxon>Vertebrata</taxon>
        <taxon>Euteleostomi</taxon>
        <taxon>Lepidosauria</taxon>
        <taxon>Squamata</taxon>
        <taxon>Bifurcata</taxon>
        <taxon>Unidentata</taxon>
        <taxon>Episquamata</taxon>
        <taxon>Toxicofera</taxon>
        <taxon>Anguimorpha</taxon>
        <taxon>Paleoanguimorpha</taxon>
        <taxon>Varanoidea</taxon>
        <taxon>Varanidae</taxon>
        <taxon>Varanus</taxon>
    </lineage>
</organism>
<feature type="transmembrane region" description="Helical" evidence="6">
    <location>
        <begin position="123"/>
        <end position="142"/>
    </location>
</feature>
<dbReference type="PANTHER" id="PTHR11972:SF206">
    <property type="entry name" value="NADPH OXIDASE 4"/>
    <property type="match status" value="1"/>
</dbReference>
<evidence type="ECO:0000256" key="6">
    <source>
        <dbReference type="SAM" id="Phobius"/>
    </source>
</evidence>
<reference evidence="8" key="1">
    <citation type="submission" date="2025-08" db="UniProtKB">
        <authorList>
            <consortium name="Ensembl"/>
        </authorList>
    </citation>
    <scope>IDENTIFICATION</scope>
</reference>
<dbReference type="GO" id="GO:0006952">
    <property type="term" value="P:defense response"/>
    <property type="evidence" value="ECO:0007669"/>
    <property type="project" value="TreeGrafter"/>
</dbReference>
<dbReference type="CDD" id="cd06186">
    <property type="entry name" value="NOX_Duox_like_FAD_NADP"/>
    <property type="match status" value="1"/>
</dbReference>
<keyword evidence="4" id="KW-0560">Oxidoreductase</keyword>
<evidence type="ECO:0000313" key="8">
    <source>
        <dbReference type="Ensembl" id="ENSVKKP00000018817.1"/>
    </source>
</evidence>
<dbReference type="GO" id="GO:0042554">
    <property type="term" value="P:superoxide anion generation"/>
    <property type="evidence" value="ECO:0007669"/>
    <property type="project" value="TreeGrafter"/>
</dbReference>
<dbReference type="FunFam" id="3.40.50.80:FF:000015">
    <property type="entry name" value="NADPH oxidase 4"/>
    <property type="match status" value="1"/>
</dbReference>
<dbReference type="InterPro" id="IPR013112">
    <property type="entry name" value="FAD-bd_8"/>
</dbReference>
<dbReference type="Proteomes" id="UP000694545">
    <property type="component" value="Unplaced"/>
</dbReference>
<accession>A0A8D2LA54</accession>
<evidence type="ECO:0000259" key="7">
    <source>
        <dbReference type="PROSITE" id="PS51384"/>
    </source>
</evidence>
<dbReference type="PROSITE" id="PS51384">
    <property type="entry name" value="FAD_FR"/>
    <property type="match status" value="1"/>
</dbReference>
<keyword evidence="5 6" id="KW-0472">Membrane</keyword>
<dbReference type="PANTHER" id="PTHR11972">
    <property type="entry name" value="NADPH OXIDASE"/>
    <property type="match status" value="1"/>
</dbReference>
<name>A0A8D2LA54_VARKO</name>
<dbReference type="InterPro" id="IPR017927">
    <property type="entry name" value="FAD-bd_FR_type"/>
</dbReference>
<dbReference type="Pfam" id="PF08030">
    <property type="entry name" value="NAD_binding_6"/>
    <property type="match status" value="1"/>
</dbReference>
<dbReference type="SUPFAM" id="SSF63380">
    <property type="entry name" value="Riboflavin synthase domain-like"/>
    <property type="match status" value="1"/>
</dbReference>
<sequence length="533" mass="61348">MEGSIQPPNLSCHTLVSFLPTHHCFRKTRRLLDKSKMFHVTCGATICIFSVIHVAAHLVNALNFSVHYNEEFRELNVASYQGEDPRKLLFATVPGLTGVLMVLVLFLMSTASTYAIRVSNYDIFWYTHNLFFVFYLLLMLHVSGGVLKYQTNLKEHPPGCFNPNETIQENSRFADGFEKSLPAIAPEAFPGGLGKLEPLLRSSFVCTEEPKFQAHFPETWLWISGPLCLYCAERLYRYMRSSNRPVTITAAISHPCDVLEIRMVKEDFKARPGQYVILHCPSVSSVESHPFTLTLSKPWSFFPLASCKFTLWQCPTTTKATFGVHIKVVGDWTERFRDLLLLHSDWDADILPIFQQRHYPKVYVDGPFGSPFEESFNYEISLCVAGGIGVTPFASILNTLLDDWECYKLRRLYLIWVCRDIQSFCWFADLICRLHNKLWQENRPDFVNIQLYLSQTDGIQKIIGEKYQVLNRRLFIGRPRWKLLFNEIAKCNRQKTVGVFCCGPNEISKALHKLSNSSNPYGTRFEYNKESFS</sequence>
<dbReference type="OMA" id="AFWYTHQ"/>
<feature type="transmembrane region" description="Helical" evidence="6">
    <location>
        <begin position="37"/>
        <end position="59"/>
    </location>
</feature>
<dbReference type="InterPro" id="IPR017938">
    <property type="entry name" value="Riboflavin_synthase-like_b-brl"/>
</dbReference>
<dbReference type="InterPro" id="IPR013130">
    <property type="entry name" value="Fe3_Rdtase_TM_dom"/>
</dbReference>
<evidence type="ECO:0000256" key="3">
    <source>
        <dbReference type="ARBA" id="ARBA00022989"/>
    </source>
</evidence>
<keyword evidence="9" id="KW-1185">Reference proteome</keyword>
<dbReference type="GO" id="GO:0043020">
    <property type="term" value="C:NADPH oxidase complex"/>
    <property type="evidence" value="ECO:0007669"/>
    <property type="project" value="TreeGrafter"/>
</dbReference>
<keyword evidence="2 6" id="KW-0812">Transmembrane</keyword>
<evidence type="ECO:0000256" key="5">
    <source>
        <dbReference type="ARBA" id="ARBA00023136"/>
    </source>
</evidence>
<dbReference type="Pfam" id="PF01794">
    <property type="entry name" value="Ferric_reduct"/>
    <property type="match status" value="1"/>
</dbReference>
<dbReference type="InterPro" id="IPR050369">
    <property type="entry name" value="RBOH/FRE"/>
</dbReference>